<sequence length="701" mass="81137">MIQLTPEQYSWLGELHLHFNLPEPAIICTRCGYALAVDGDRVGRHLGKEHHVPKHKRRKINSLINSLQLPNPKSLPQRPDNSAPHPHLQKQQGAACRHCGLRSTSETVFKQHIRSYYRREIAATKLTGKHWLRDHITDNLEFQSWRLKDIKQSWIVSSKSAPEKAQRSRPLQPAPASIQSFADQLLLEERKRLGLQLDTQATTSNALTTPALLTNWIRRTGWDQTFEHAHCDVLASLSCLPLSLEQTFYLGFHKGQELSSPAVDERKLCLIITALDRMFDRCAETVRYTDVSVRRWLRGCYPDRPYKAPFELVSRLSTERVYRNEFKRCICFWVRLWRLPRPVAQSITGRAFTRLQHSMLEELWLDPCWARSEEEEENEEDEEERGEAFTAWLEQQDPNVTGDTGYQENEEEGEEEDEDVFDFSDDEDTVSDTSYIEDVSDEQVPADGQGWRTSRRTDEGPNDLNLESHQPQYTHHDSKTDNSVDALLRFRYEMAIEEFDDGKSSSTLLVYFSAVRGISSHEGNKFMRPSQYTPILSRLIYCTRLVFLEAILPRRAHLYAGFPARPRYGQLAALNAVRAERMCDGTMSPLGEFLSLLAYGFALRRSEGPVYHFHWSEDGQTISWDGKTHLSMDQFRSLAHEAFRQATIQSRRLMYDYEPEDVNLGGLCDRLSQSTPGYSHSNFPNDRCQWTLQIPYKIKMR</sequence>
<dbReference type="Proteomes" id="UP000717696">
    <property type="component" value="Unassembled WGS sequence"/>
</dbReference>
<feature type="region of interest" description="Disordered" evidence="1">
    <location>
        <begin position="371"/>
        <end position="480"/>
    </location>
</feature>
<reference evidence="2" key="1">
    <citation type="journal article" date="2021" name="Nat. Commun.">
        <title>Genetic determinants of endophytism in the Arabidopsis root mycobiome.</title>
        <authorList>
            <person name="Mesny F."/>
            <person name="Miyauchi S."/>
            <person name="Thiergart T."/>
            <person name="Pickel B."/>
            <person name="Atanasova L."/>
            <person name="Karlsson M."/>
            <person name="Huettel B."/>
            <person name="Barry K.W."/>
            <person name="Haridas S."/>
            <person name="Chen C."/>
            <person name="Bauer D."/>
            <person name="Andreopoulos W."/>
            <person name="Pangilinan J."/>
            <person name="LaButti K."/>
            <person name="Riley R."/>
            <person name="Lipzen A."/>
            <person name="Clum A."/>
            <person name="Drula E."/>
            <person name="Henrissat B."/>
            <person name="Kohler A."/>
            <person name="Grigoriev I.V."/>
            <person name="Martin F.M."/>
            <person name="Hacquard S."/>
        </authorList>
    </citation>
    <scope>NUCLEOTIDE SEQUENCE</scope>
    <source>
        <strain evidence="2">MPI-CAGE-AT-0021</strain>
    </source>
</reference>
<name>A0A9P9IDD4_9HYPO</name>
<comment type="caution">
    <text evidence="2">The sequence shown here is derived from an EMBL/GenBank/DDBJ whole genome shotgun (WGS) entry which is preliminary data.</text>
</comment>
<keyword evidence="3" id="KW-1185">Reference proteome</keyword>
<dbReference type="Pfam" id="PF12013">
    <property type="entry name" value="OrsD"/>
    <property type="match status" value="1"/>
</dbReference>
<protein>
    <submittedName>
        <fullName evidence="2">Uncharacterized protein</fullName>
    </submittedName>
</protein>
<evidence type="ECO:0000256" key="1">
    <source>
        <dbReference type="SAM" id="MobiDB-lite"/>
    </source>
</evidence>
<evidence type="ECO:0000313" key="2">
    <source>
        <dbReference type="EMBL" id="KAH7116671.1"/>
    </source>
</evidence>
<dbReference type="EMBL" id="JAGMUU010000035">
    <property type="protein sequence ID" value="KAH7116671.1"/>
    <property type="molecule type" value="Genomic_DNA"/>
</dbReference>
<feature type="compositionally biased region" description="Acidic residues" evidence="1">
    <location>
        <begin position="373"/>
        <end position="385"/>
    </location>
</feature>
<proteinExistence type="predicted"/>
<dbReference type="OrthoDB" id="4845846at2759"/>
<accession>A0A9P9IDD4</accession>
<dbReference type="AlphaFoldDB" id="A0A9P9IDD4"/>
<feature type="compositionally biased region" description="Polar residues" evidence="1">
    <location>
        <begin position="396"/>
        <end position="407"/>
    </location>
</feature>
<feature type="region of interest" description="Disordered" evidence="1">
    <location>
        <begin position="67"/>
        <end position="90"/>
    </location>
</feature>
<evidence type="ECO:0000313" key="3">
    <source>
        <dbReference type="Proteomes" id="UP000717696"/>
    </source>
</evidence>
<dbReference type="InterPro" id="IPR022698">
    <property type="entry name" value="OrsD"/>
</dbReference>
<organism evidence="2 3">
    <name type="scientific">Dactylonectria estremocensis</name>
    <dbReference type="NCBI Taxonomy" id="1079267"/>
    <lineage>
        <taxon>Eukaryota</taxon>
        <taxon>Fungi</taxon>
        <taxon>Dikarya</taxon>
        <taxon>Ascomycota</taxon>
        <taxon>Pezizomycotina</taxon>
        <taxon>Sordariomycetes</taxon>
        <taxon>Hypocreomycetidae</taxon>
        <taxon>Hypocreales</taxon>
        <taxon>Nectriaceae</taxon>
        <taxon>Dactylonectria</taxon>
    </lineage>
</organism>
<feature type="compositionally biased region" description="Acidic residues" evidence="1">
    <location>
        <begin position="408"/>
        <end position="430"/>
    </location>
</feature>
<gene>
    <name evidence="2" type="ORF">B0J13DRAFT_459070</name>
</gene>